<protein>
    <submittedName>
        <fullName evidence="3">FAD-dependent oxidoreductase</fullName>
    </submittedName>
</protein>
<dbReference type="PANTHER" id="PTHR13847">
    <property type="entry name" value="SARCOSINE DEHYDROGENASE-RELATED"/>
    <property type="match status" value="1"/>
</dbReference>
<dbReference type="EMBL" id="AP024597">
    <property type="protein sequence ID" value="BCU70388.1"/>
    <property type="molecule type" value="Genomic_DNA"/>
</dbReference>
<proteinExistence type="predicted"/>
<name>A0A8D5U7I0_9CREN</name>
<feature type="domain" description="FAD dependent oxidoreductase" evidence="2">
    <location>
        <begin position="2"/>
        <end position="339"/>
    </location>
</feature>
<organism evidence="3 4">
    <name type="scientific">Stygiolobus caldivivus</name>
    <dbReference type="NCBI Taxonomy" id="2824673"/>
    <lineage>
        <taxon>Archaea</taxon>
        <taxon>Thermoproteota</taxon>
        <taxon>Thermoprotei</taxon>
        <taxon>Sulfolobales</taxon>
        <taxon>Sulfolobaceae</taxon>
        <taxon>Stygiolobus</taxon>
    </lineage>
</organism>
<sequence>MIIVGAGSHGLSLAYHLVKKGFDKDIKIVEMRRIGFGSSSRNASRFRYHFNSRENINYAKKAIPYLLSHANELKLNPLLYFTGYLWVLRDEKQISMLKKLHNRWSSEGIGGKFVECEEFGFIKYDGLCYYAPQDGAFHHDYILYSYYIEVKGKAEIIIDEAKRIVFKGERVKGVELAHGGVLEDNEVVVTAGAWTGKLLENSGIKLPIYPEKKEIFITEDISFRVKPLVIDTLNKVYFSQTLKGEIIGGTETPIPYGFLPFTNSLAELSHFLRAVRETIKGAEGIGILRGWSGYYEMTPDSSHIMGYDEEWPEGLYVNAGYSGHGMMFAPYSGKIMAELILDGVMREEMRPYLPNRFRTNKLIEENLVI</sequence>
<reference evidence="3 4" key="1">
    <citation type="submission" date="2021-04" db="EMBL/GenBank/DDBJ databases">
        <title>Complete genome sequence of Stygiolobus sp. KN-1.</title>
        <authorList>
            <person name="Nakamura K."/>
            <person name="Sakai H."/>
            <person name="Kurosawa N."/>
        </authorList>
    </citation>
    <scope>NUCLEOTIDE SEQUENCE [LARGE SCALE GENOMIC DNA]</scope>
    <source>
        <strain evidence="3 4">KN-1</strain>
    </source>
</reference>
<dbReference type="GeneID" id="66163406"/>
<gene>
    <name evidence="3" type="ORF">KN1_16850</name>
</gene>
<dbReference type="Pfam" id="PF01266">
    <property type="entry name" value="DAO"/>
    <property type="match status" value="1"/>
</dbReference>
<dbReference type="RefSeq" id="WP_221286978.1">
    <property type="nucleotide sequence ID" value="NZ_AP024597.1"/>
</dbReference>
<keyword evidence="4" id="KW-1185">Reference proteome</keyword>
<dbReference type="InterPro" id="IPR036188">
    <property type="entry name" value="FAD/NAD-bd_sf"/>
</dbReference>
<dbReference type="InterPro" id="IPR006076">
    <property type="entry name" value="FAD-dep_OxRdtase"/>
</dbReference>
<evidence type="ECO:0000313" key="3">
    <source>
        <dbReference type="EMBL" id="BCU70388.1"/>
    </source>
</evidence>
<evidence type="ECO:0000313" key="4">
    <source>
        <dbReference type="Proteomes" id="UP000825123"/>
    </source>
</evidence>
<dbReference type="Gene3D" id="3.30.9.10">
    <property type="entry name" value="D-Amino Acid Oxidase, subunit A, domain 2"/>
    <property type="match status" value="1"/>
</dbReference>
<dbReference type="GO" id="GO:0005737">
    <property type="term" value="C:cytoplasm"/>
    <property type="evidence" value="ECO:0007669"/>
    <property type="project" value="TreeGrafter"/>
</dbReference>
<dbReference type="PANTHER" id="PTHR13847:SF287">
    <property type="entry name" value="FAD-DEPENDENT OXIDOREDUCTASE DOMAIN-CONTAINING PROTEIN 1"/>
    <property type="match status" value="1"/>
</dbReference>
<keyword evidence="1" id="KW-0560">Oxidoreductase</keyword>
<evidence type="ECO:0000259" key="2">
    <source>
        <dbReference type="Pfam" id="PF01266"/>
    </source>
</evidence>
<dbReference type="Proteomes" id="UP000825123">
    <property type="component" value="Chromosome"/>
</dbReference>
<accession>A0A8D5U7I0</accession>
<dbReference type="Gene3D" id="3.50.50.60">
    <property type="entry name" value="FAD/NAD(P)-binding domain"/>
    <property type="match status" value="1"/>
</dbReference>
<dbReference type="KEGG" id="csty:KN1_16850"/>
<evidence type="ECO:0000256" key="1">
    <source>
        <dbReference type="ARBA" id="ARBA00023002"/>
    </source>
</evidence>
<dbReference type="SUPFAM" id="SSF51905">
    <property type="entry name" value="FAD/NAD(P)-binding domain"/>
    <property type="match status" value="1"/>
</dbReference>
<dbReference type="AlphaFoldDB" id="A0A8D5U7I0"/>
<dbReference type="GO" id="GO:0016491">
    <property type="term" value="F:oxidoreductase activity"/>
    <property type="evidence" value="ECO:0007669"/>
    <property type="project" value="UniProtKB-KW"/>
</dbReference>